<evidence type="ECO:0000259" key="1">
    <source>
        <dbReference type="Pfam" id="PF00108"/>
    </source>
</evidence>
<evidence type="ECO:0000259" key="2">
    <source>
        <dbReference type="Pfam" id="PF22691"/>
    </source>
</evidence>
<dbReference type="PIRSF" id="PIRSF000429">
    <property type="entry name" value="Ac-CoA_Ac_transf"/>
    <property type="match status" value="1"/>
</dbReference>
<keyword evidence="4" id="KW-1185">Reference proteome</keyword>
<sequence length="389" mass="40712">MTDPLIVGWAHTKFGKSDAADTLTLMQEVARPALDHAGLGADAVDGIFVGVYNNGFSRQDFQAALVAMGTPELAGVPFMRTENACATGSAAIYAAADFIASGRGKVALVIGAEKMTATPGAEVGDILLSASYVPEEGQIEGGFAGVFGRITSTYFQRHGDRSEELAMIAAKNHENGMRNPLAHLQKPFDLAFCNTISDKNPRVAGPLRRTDCSLVSDGAAALVLAAPEVAADLQRAIAFRARAQAGDMLALSRRDPIAFDGPHRAWRAALDQAGLGITDLDLVETHDCFTTAEMIEYEAMGLTPRGQGWRAIRDGVTRFDGALPVNPSGGLKSRGHPIGATGVSQHVMVAMQLAGDAGAMQLPGATLGGVFNMGGAAVASYCSVLERVR</sequence>
<protein>
    <submittedName>
        <fullName evidence="3">Acetyl-CoA acetyltransferase</fullName>
    </submittedName>
</protein>
<name>A0ABY7SKF7_9RHOB</name>
<dbReference type="Pfam" id="PF22691">
    <property type="entry name" value="Thiolase_C_1"/>
    <property type="match status" value="1"/>
</dbReference>
<dbReference type="InterPro" id="IPR016039">
    <property type="entry name" value="Thiolase-like"/>
</dbReference>
<dbReference type="CDD" id="cd00829">
    <property type="entry name" value="SCP-x_thiolase"/>
    <property type="match status" value="1"/>
</dbReference>
<gene>
    <name evidence="3" type="ORF">JHX87_01050</name>
</gene>
<dbReference type="PANTHER" id="PTHR42870:SF1">
    <property type="entry name" value="NON-SPECIFIC LIPID-TRANSFER PROTEIN-LIKE 2"/>
    <property type="match status" value="1"/>
</dbReference>
<dbReference type="SUPFAM" id="SSF53901">
    <property type="entry name" value="Thiolase-like"/>
    <property type="match status" value="1"/>
</dbReference>
<dbReference type="InterPro" id="IPR055140">
    <property type="entry name" value="Thiolase_C_2"/>
</dbReference>
<proteinExistence type="predicted"/>
<dbReference type="RefSeq" id="WP_271884495.1">
    <property type="nucleotide sequence ID" value="NZ_CP067136.1"/>
</dbReference>
<reference evidence="3 4" key="1">
    <citation type="submission" date="2021-01" db="EMBL/GenBank/DDBJ databases">
        <title>Biogeographic distribution of Paracoccus.</title>
        <authorList>
            <person name="Hollensteiner J."/>
            <person name="Leineberger J."/>
            <person name="Brinkhoff T."/>
            <person name="Daniel R."/>
        </authorList>
    </citation>
    <scope>NUCLEOTIDE SEQUENCE [LARGE SCALE GENOMIC DNA]</scope>
    <source>
        <strain evidence="3 4">KCTC 22803</strain>
    </source>
</reference>
<organism evidence="3 4">
    <name type="scientific">Paracoccus fistulariae</name>
    <dbReference type="NCBI Taxonomy" id="658446"/>
    <lineage>
        <taxon>Bacteria</taxon>
        <taxon>Pseudomonadati</taxon>
        <taxon>Pseudomonadota</taxon>
        <taxon>Alphaproteobacteria</taxon>
        <taxon>Rhodobacterales</taxon>
        <taxon>Paracoccaceae</taxon>
        <taxon>Paracoccus</taxon>
    </lineage>
</organism>
<dbReference type="NCBIfam" id="NF005704">
    <property type="entry name" value="PRK07516.1"/>
    <property type="match status" value="1"/>
</dbReference>
<feature type="domain" description="Thiolase C-terminal" evidence="2">
    <location>
        <begin position="245"/>
        <end position="387"/>
    </location>
</feature>
<dbReference type="Proteomes" id="UP001219349">
    <property type="component" value="Chromosome"/>
</dbReference>
<dbReference type="Pfam" id="PF00108">
    <property type="entry name" value="Thiolase_N"/>
    <property type="match status" value="1"/>
</dbReference>
<evidence type="ECO:0000313" key="4">
    <source>
        <dbReference type="Proteomes" id="UP001219349"/>
    </source>
</evidence>
<dbReference type="PANTHER" id="PTHR42870">
    <property type="entry name" value="ACETYL-COA C-ACETYLTRANSFERASE"/>
    <property type="match status" value="1"/>
</dbReference>
<dbReference type="InterPro" id="IPR020616">
    <property type="entry name" value="Thiolase_N"/>
</dbReference>
<dbReference type="Gene3D" id="3.40.47.10">
    <property type="match status" value="1"/>
</dbReference>
<dbReference type="InterPro" id="IPR002155">
    <property type="entry name" value="Thiolase"/>
</dbReference>
<accession>A0ABY7SKF7</accession>
<evidence type="ECO:0000313" key="3">
    <source>
        <dbReference type="EMBL" id="WCR07472.1"/>
    </source>
</evidence>
<dbReference type="EMBL" id="CP067136">
    <property type="protein sequence ID" value="WCR07472.1"/>
    <property type="molecule type" value="Genomic_DNA"/>
</dbReference>
<feature type="domain" description="Thiolase N-terminal" evidence="1">
    <location>
        <begin position="6"/>
        <end position="183"/>
    </location>
</feature>